<dbReference type="Proteomes" id="UP000247586">
    <property type="component" value="Chromosome"/>
</dbReference>
<reference evidence="2" key="2">
    <citation type="submission" date="2020-03" db="EMBL/GenBank/DDBJ databases">
        <title>Complete Genome Sequences of Extremely Thermoacidophilic, Metal-Mobilizing Type-Strain Members of the Archaeal Family Sulfolobaceae: Acidianus brierleyi DSM-1651T, Acidianus sulfidivorans DSM-18786T, Metallosphaera hakonensis DSM-7519T, and Metallosphaera prunae DSM-10039T.</title>
        <authorList>
            <person name="Counts J.A."/>
            <person name="Kelly R.M."/>
        </authorList>
    </citation>
    <scope>NUCLEOTIDE SEQUENCE [LARGE SCALE GENOMIC DNA]</scope>
    <source>
        <strain evidence="2">HO1-1</strain>
    </source>
</reference>
<keyword evidence="2" id="KW-1185">Reference proteome</keyword>
<sequence length="63" mass="7225">MDKNCVIKSGYETCVEICGRLICDEATVKDYAEICERCNKGDKRACLTLYSRYGCWSSSGWWL</sequence>
<gene>
    <name evidence="1" type="ORF">DFR87_08530</name>
</gene>
<reference evidence="1 2" key="1">
    <citation type="submission" date="2018-05" db="EMBL/GenBank/DDBJ databases">
        <title>Complete Genome Sequences of Extremely Thermoacidophilic, Metal-Mobilizing Type-Strain Members of the Archaeal Family Sulfolobaceae: Acidianus brierleyi DSM-1651T, Acidianus sulfidivorans DSM-18786T, Metallosphaera hakonensis DSM-7519T, and Metallosphaera prunae DSM-10039T.</title>
        <authorList>
            <person name="Counts J.A."/>
            <person name="Kelly R.M."/>
        </authorList>
    </citation>
    <scope>NUCLEOTIDE SEQUENCE [LARGE SCALE GENOMIC DNA]</scope>
    <source>
        <strain evidence="1 2">HO1-1</strain>
    </source>
</reference>
<dbReference type="KEGG" id="mhk:DFR87_08530"/>
<protein>
    <submittedName>
        <fullName evidence="1">Uncharacterized protein</fullName>
    </submittedName>
</protein>
<reference evidence="2" key="3">
    <citation type="submission" date="2020-03" db="EMBL/GenBank/DDBJ databases">
        <title>Sequencing and Assembly of Multiple Reported Metal-Biooxidizing Members of the Extremely Thermoacidophilic Archaeal Family Sulfolobaceae.</title>
        <authorList>
            <person name="Counts J.A."/>
            <person name="Kelly R.M."/>
        </authorList>
    </citation>
    <scope>NUCLEOTIDE SEQUENCE [LARGE SCALE GENOMIC DNA]</scope>
    <source>
        <strain evidence="2">HO1-1</strain>
    </source>
</reference>
<dbReference type="EMBL" id="CP029287">
    <property type="protein sequence ID" value="AWR99727.1"/>
    <property type="molecule type" value="Genomic_DNA"/>
</dbReference>
<accession>A0A2U9IV61</accession>
<organism evidence="1 2">
    <name type="scientific">Metallosphaera hakonensis JCM 8857 = DSM 7519</name>
    <dbReference type="NCBI Taxonomy" id="1293036"/>
    <lineage>
        <taxon>Archaea</taxon>
        <taxon>Thermoproteota</taxon>
        <taxon>Thermoprotei</taxon>
        <taxon>Sulfolobales</taxon>
        <taxon>Sulfolobaceae</taxon>
        <taxon>Metallosphaera</taxon>
    </lineage>
</organism>
<name>A0A2U9IV61_9CREN</name>
<evidence type="ECO:0000313" key="2">
    <source>
        <dbReference type="Proteomes" id="UP000247586"/>
    </source>
</evidence>
<evidence type="ECO:0000313" key="1">
    <source>
        <dbReference type="EMBL" id="AWR99727.1"/>
    </source>
</evidence>
<dbReference type="AlphaFoldDB" id="A0A2U9IV61"/>
<proteinExistence type="predicted"/>